<dbReference type="InterPro" id="IPR007694">
    <property type="entry name" value="DNA_helicase_DnaB-like_C"/>
</dbReference>
<dbReference type="EMBL" id="LR796187">
    <property type="protein sequence ID" value="CAB4125783.1"/>
    <property type="molecule type" value="Genomic_DNA"/>
</dbReference>
<keyword evidence="3" id="KW-0347">Helicase</keyword>
<gene>
    <name evidence="3" type="ORF">UFOVP181_423</name>
    <name evidence="2" type="ORF">UFOVP57_216</name>
</gene>
<evidence type="ECO:0000313" key="3">
    <source>
        <dbReference type="EMBL" id="CAB5209326.1"/>
    </source>
</evidence>
<keyword evidence="3" id="KW-0378">Hydrolase</keyword>
<keyword evidence="3" id="KW-0547">Nucleotide-binding</keyword>
<protein>
    <submittedName>
        <fullName evidence="3">41 helicase</fullName>
    </submittedName>
</protein>
<dbReference type="PANTHER" id="PTHR30153">
    <property type="entry name" value="REPLICATIVE DNA HELICASE DNAB"/>
    <property type="match status" value="1"/>
</dbReference>
<dbReference type="PROSITE" id="PS51199">
    <property type="entry name" value="SF4_HELICASE"/>
    <property type="match status" value="1"/>
</dbReference>
<reference evidence="3" key="1">
    <citation type="submission" date="2020-05" db="EMBL/GenBank/DDBJ databases">
        <authorList>
            <person name="Chiriac C."/>
            <person name="Salcher M."/>
            <person name="Ghai R."/>
            <person name="Kavagutti S V."/>
        </authorList>
    </citation>
    <scope>NUCLEOTIDE SEQUENCE</scope>
</reference>
<dbReference type="GO" id="GO:0005524">
    <property type="term" value="F:ATP binding"/>
    <property type="evidence" value="ECO:0007669"/>
    <property type="project" value="InterPro"/>
</dbReference>
<dbReference type="GO" id="GO:0003678">
    <property type="term" value="F:DNA helicase activity"/>
    <property type="evidence" value="ECO:0007669"/>
    <property type="project" value="InterPro"/>
</dbReference>
<proteinExistence type="predicted"/>
<dbReference type="Pfam" id="PF03796">
    <property type="entry name" value="DnaB_C"/>
    <property type="match status" value="1"/>
</dbReference>
<dbReference type="GO" id="GO:0006260">
    <property type="term" value="P:DNA replication"/>
    <property type="evidence" value="ECO:0007669"/>
    <property type="project" value="InterPro"/>
</dbReference>
<name>A0A6J7WI63_9CAUD</name>
<dbReference type="Gene3D" id="3.40.50.300">
    <property type="entry name" value="P-loop containing nucleotide triphosphate hydrolases"/>
    <property type="match status" value="1"/>
</dbReference>
<dbReference type="InterPro" id="IPR027417">
    <property type="entry name" value="P-loop_NTPase"/>
</dbReference>
<evidence type="ECO:0000313" key="2">
    <source>
        <dbReference type="EMBL" id="CAB4125783.1"/>
    </source>
</evidence>
<dbReference type="PANTHER" id="PTHR30153:SF2">
    <property type="entry name" value="REPLICATIVE DNA HELICASE"/>
    <property type="match status" value="1"/>
</dbReference>
<evidence type="ECO:0000259" key="1">
    <source>
        <dbReference type="PROSITE" id="PS51199"/>
    </source>
</evidence>
<dbReference type="SUPFAM" id="SSF52540">
    <property type="entry name" value="P-loop containing nucleoside triphosphate hydrolases"/>
    <property type="match status" value="1"/>
</dbReference>
<organism evidence="3">
    <name type="scientific">uncultured Caudovirales phage</name>
    <dbReference type="NCBI Taxonomy" id="2100421"/>
    <lineage>
        <taxon>Viruses</taxon>
        <taxon>Duplodnaviria</taxon>
        <taxon>Heunggongvirae</taxon>
        <taxon>Uroviricota</taxon>
        <taxon>Caudoviricetes</taxon>
        <taxon>Peduoviridae</taxon>
        <taxon>Maltschvirus</taxon>
        <taxon>Maltschvirus maltsch</taxon>
    </lineage>
</organism>
<keyword evidence="3" id="KW-0067">ATP-binding</keyword>
<dbReference type="EMBL" id="LR798231">
    <property type="protein sequence ID" value="CAB5209326.1"/>
    <property type="molecule type" value="Genomic_DNA"/>
</dbReference>
<sequence length="472" mass="52951">MKQNTDYGYDIQKLYLEMMLSDAATFVRCQSIFDHSLFDRKLQAPAEFMNAYVEEHNVMPTLDIINAATGSDLKPATELREEHYDWLLNDFETFTRHKGLEKAILESADMLEKGEYGSVEEKIKKAVQVGLTKDMGTDYFFDPRARLMKIKDNNGQVSTGWKAMDDKLFGGMNRGELNIFAGGSGAGKSLFLANLGINWALQGLNVVYLTLELSEELVCMRMDAMTTGMATRDVFKNLDDVEMKVKMLGKKSGTYQVKYMPSGKTANDIRSYLKEYEIKTGRKVDVLLVDYLDLLMPQSKKISPADLFIKDKYVSEELRNLAVEKNCVFVTAAQLNRGAVEEVEFDHSHISGGLSKIQTADNVFGIFTSRAMRERGRYQIQLMKTRSSSGVGMKIDLEFNIDSLRITDLDEEDSYGSGAQSAGSTLLNSIKARQTVSEDPNDAAAVPKIRAQVESSKLRELINNLPGDDYLV</sequence>
<accession>A0A6J7WI63</accession>
<feature type="domain" description="SF4 helicase" evidence="1">
    <location>
        <begin position="150"/>
        <end position="413"/>
    </location>
</feature>